<dbReference type="InterPro" id="IPR039537">
    <property type="entry name" value="Retrotran_Ty1/copia-like"/>
</dbReference>
<dbReference type="GO" id="GO:0003964">
    <property type="term" value="F:RNA-directed DNA polymerase activity"/>
    <property type="evidence" value="ECO:0007669"/>
    <property type="project" value="UniProtKB-KW"/>
</dbReference>
<dbReference type="Pfam" id="PF13976">
    <property type="entry name" value="gag_pre-integrs"/>
    <property type="match status" value="1"/>
</dbReference>
<gene>
    <name evidence="12" type="ORF">IV203_023216</name>
</gene>
<dbReference type="GO" id="GO:0003887">
    <property type="term" value="F:DNA-directed DNA polymerase activity"/>
    <property type="evidence" value="ECO:0007669"/>
    <property type="project" value="UniProtKB-KW"/>
</dbReference>
<dbReference type="GO" id="GO:0015074">
    <property type="term" value="P:DNA integration"/>
    <property type="evidence" value="ECO:0007669"/>
    <property type="project" value="UniProtKB-KW"/>
</dbReference>
<dbReference type="PROSITE" id="PS50106">
    <property type="entry name" value="PDZ"/>
    <property type="match status" value="1"/>
</dbReference>
<dbReference type="OrthoDB" id="44936at2759"/>
<evidence type="ECO:0000256" key="4">
    <source>
        <dbReference type="ARBA" id="ARBA00022801"/>
    </source>
</evidence>
<keyword evidence="5" id="KW-0460">Magnesium</keyword>
<keyword evidence="8" id="KW-0239">DNA-directed DNA polymerase</keyword>
<dbReference type="Proteomes" id="UP000693970">
    <property type="component" value="Unassembled WGS sequence"/>
</dbReference>
<keyword evidence="7" id="KW-0695">RNA-directed DNA polymerase</keyword>
<dbReference type="GO" id="GO:0006310">
    <property type="term" value="P:DNA recombination"/>
    <property type="evidence" value="ECO:0007669"/>
    <property type="project" value="UniProtKB-KW"/>
</dbReference>
<keyword evidence="8" id="KW-0548">Nucleotidyltransferase</keyword>
<proteinExistence type="predicted"/>
<evidence type="ECO:0000256" key="8">
    <source>
        <dbReference type="ARBA" id="ARBA00022932"/>
    </source>
</evidence>
<dbReference type="GO" id="GO:0016787">
    <property type="term" value="F:hydrolase activity"/>
    <property type="evidence" value="ECO:0007669"/>
    <property type="project" value="UniProtKB-KW"/>
</dbReference>
<keyword evidence="6" id="KW-0229">DNA integration</keyword>
<keyword evidence="3" id="KW-0255">Endonuclease</keyword>
<feature type="domain" description="PDZ" evidence="11">
    <location>
        <begin position="1125"/>
        <end position="1214"/>
    </location>
</feature>
<keyword evidence="1" id="KW-0540">Nuclease</keyword>
<sequence length="1214" mass="132606">MPHSNLPHPSGGDYTSIWSIGLSFLRAAHDVSGSMQRGLSSVDAEDLGSIDALFHRDNVDRDHVAGDAMDTLYSLVVTMVESQASETPATTKPRIPVIVNSWRFLDRAIAANKSDPMLYVQTASYYITDDPRVHVTYRNFDHFDSSPFPVVPPAGSTIPPSAPAVFHFNPSLLPQGPRDRHAKRLCRSRHVCGADLTPFVDAGLKRNYSVDPITGQYFILRDGTLFELKPLNEKGLHRSPPRCVDTSGPGFCLWYEHFMGHCMSNGYYVHPYILFGRDCSGNKGFNCATAAAALPASSGTPASPAVVPDLPASLSDFIESCSLAIWSLLSQDKMFPEKSIFQSCGSRMAVDTRPSAKWLCAPALCLQSLLVTMSVAPQISWLSSSGRPTAQKSLHLLDFAPAPPSSGILDPALDSPNDSPEAHLHALGPVVPPDDADLAVNQKYRAVVYALHKSLSSLASPCMVCGAAHRFDDCPVLQNVDYLRDHYIKFCGFLKRALTSSHTMTHTSPPFLPPPSVDGSVHAVSSSAEVHAACCATLDLPSSPSPPLDSTGLTPGEGSGTATAPAVLSDVDPDFVDWNINAVDFQPLGLLLPFDDVYAVDDPTDPLPADDNPRTVNWTSTEPDAPVLNSDIDGFDDLPRAQMDDAAQVSCSNNKTLLHHYCPYGPGFPCPIRLKPDVQNAAVLPEGQGYIRVPAPAPYGYHDFLYSGVSHQHFYAAGTWTATAHHKLTSSKNVVLHGIVRCGQKLTLPLIRPSLSADDPLATVENSLAVAMLHDPALATECDDLEHSLAIDARNALYQTLAADLAAKPPEFRDFPFHKYITHATSVMAIRATAERLLWHQRLGHPSDHYLYHAHEHITGVPRFRHFDPILEQCPTCIRAKQTKESAGTHSTRTATQPFQGLSIDFSFAGVRSKDVERKKDFTGLNGETCWILFGYAVCPTGADASNQNGPVERAHLTVANALRAMLLGAGLDPRFWPYAFHHFLRITNATPSRDQVKSPFEILSGKKEDFTGFRTFGCRVWVRPPGRRRSKLLPNARKGIFLGFLPNTTKNILWYNVDTDQVKIAKHARFDEGLNDLPFGALPPNVQHLQRVQSGEPFPAEVDDATVDEFTAFVNPFSHTLLESLTVPTSNRSPTFGFDLLTDELNNRVFVAAIKPGSPASRIRSSSKATNNALRGAYLVAINDVLVFTKEQALHEFRKAFDSKSPSLSLTYA</sequence>
<comment type="caution">
    <text evidence="12">The sequence shown here is derived from an EMBL/GenBank/DDBJ whole genome shotgun (WGS) entry which is preliminary data.</text>
</comment>
<dbReference type="AlphaFoldDB" id="A0A9K3KDP5"/>
<dbReference type="InterPro" id="IPR025724">
    <property type="entry name" value="GAG-pre-integrase_dom"/>
</dbReference>
<evidence type="ECO:0000256" key="6">
    <source>
        <dbReference type="ARBA" id="ARBA00022908"/>
    </source>
</evidence>
<dbReference type="InterPro" id="IPR001478">
    <property type="entry name" value="PDZ"/>
</dbReference>
<reference evidence="12" key="2">
    <citation type="submission" date="2021-04" db="EMBL/GenBank/DDBJ databases">
        <authorList>
            <person name="Podell S."/>
        </authorList>
    </citation>
    <scope>NUCLEOTIDE SEQUENCE</scope>
    <source>
        <strain evidence="12">Hildebrandi</strain>
    </source>
</reference>
<keyword evidence="4" id="KW-0378">Hydrolase</keyword>
<feature type="compositionally biased region" description="Low complexity" evidence="10">
    <location>
        <begin position="542"/>
        <end position="554"/>
    </location>
</feature>
<feature type="region of interest" description="Disordered" evidence="10">
    <location>
        <begin position="542"/>
        <end position="561"/>
    </location>
</feature>
<evidence type="ECO:0000256" key="10">
    <source>
        <dbReference type="SAM" id="MobiDB-lite"/>
    </source>
</evidence>
<dbReference type="PANTHER" id="PTHR42648:SF11">
    <property type="entry name" value="TRANSPOSON TY4-P GAG-POL POLYPROTEIN"/>
    <property type="match status" value="1"/>
</dbReference>
<keyword evidence="9" id="KW-0233">DNA recombination</keyword>
<dbReference type="GO" id="GO:0004519">
    <property type="term" value="F:endonuclease activity"/>
    <property type="evidence" value="ECO:0007669"/>
    <property type="project" value="UniProtKB-KW"/>
</dbReference>
<evidence type="ECO:0000313" key="13">
    <source>
        <dbReference type="Proteomes" id="UP000693970"/>
    </source>
</evidence>
<reference evidence="12" key="1">
    <citation type="journal article" date="2021" name="Sci. Rep.">
        <title>Diploid genomic architecture of Nitzschia inconspicua, an elite biomass production diatom.</title>
        <authorList>
            <person name="Oliver A."/>
            <person name="Podell S."/>
            <person name="Pinowska A."/>
            <person name="Traller J.C."/>
            <person name="Smith S.R."/>
            <person name="McClure R."/>
            <person name="Beliaev A."/>
            <person name="Bohutskyi P."/>
            <person name="Hill E.A."/>
            <person name="Rabines A."/>
            <person name="Zheng H."/>
            <person name="Allen L.Z."/>
            <person name="Kuo A."/>
            <person name="Grigoriev I.V."/>
            <person name="Allen A.E."/>
            <person name="Hazlebeck D."/>
            <person name="Allen E.E."/>
        </authorList>
    </citation>
    <scope>NUCLEOTIDE SEQUENCE</scope>
    <source>
        <strain evidence="12">Hildebrandi</strain>
    </source>
</reference>
<evidence type="ECO:0000256" key="5">
    <source>
        <dbReference type="ARBA" id="ARBA00022842"/>
    </source>
</evidence>
<evidence type="ECO:0000256" key="2">
    <source>
        <dbReference type="ARBA" id="ARBA00022723"/>
    </source>
</evidence>
<name>A0A9K3KDP5_9STRA</name>
<protein>
    <submittedName>
        <fullName evidence="12">GAG-pre-integrase domain containing protein</fullName>
    </submittedName>
</protein>
<evidence type="ECO:0000313" key="12">
    <source>
        <dbReference type="EMBL" id="KAG7341265.1"/>
    </source>
</evidence>
<evidence type="ECO:0000259" key="11">
    <source>
        <dbReference type="PROSITE" id="PS50106"/>
    </source>
</evidence>
<keyword evidence="13" id="KW-1185">Reference proteome</keyword>
<dbReference type="GO" id="GO:0046872">
    <property type="term" value="F:metal ion binding"/>
    <property type="evidence" value="ECO:0007669"/>
    <property type="project" value="UniProtKB-KW"/>
</dbReference>
<evidence type="ECO:0000256" key="3">
    <source>
        <dbReference type="ARBA" id="ARBA00022759"/>
    </source>
</evidence>
<dbReference type="EMBL" id="JAGRRH010000026">
    <property type="protein sequence ID" value="KAG7341265.1"/>
    <property type="molecule type" value="Genomic_DNA"/>
</dbReference>
<organism evidence="12 13">
    <name type="scientific">Nitzschia inconspicua</name>
    <dbReference type="NCBI Taxonomy" id="303405"/>
    <lineage>
        <taxon>Eukaryota</taxon>
        <taxon>Sar</taxon>
        <taxon>Stramenopiles</taxon>
        <taxon>Ochrophyta</taxon>
        <taxon>Bacillariophyta</taxon>
        <taxon>Bacillariophyceae</taxon>
        <taxon>Bacillariophycidae</taxon>
        <taxon>Bacillariales</taxon>
        <taxon>Bacillariaceae</taxon>
        <taxon>Nitzschia</taxon>
    </lineage>
</organism>
<dbReference type="Pfam" id="PF25597">
    <property type="entry name" value="SH3_retrovirus"/>
    <property type="match status" value="1"/>
</dbReference>
<evidence type="ECO:0000256" key="9">
    <source>
        <dbReference type="ARBA" id="ARBA00023172"/>
    </source>
</evidence>
<keyword evidence="8" id="KW-0808">Transferase</keyword>
<accession>A0A9K3KDP5</accession>
<keyword evidence="2" id="KW-0479">Metal-binding</keyword>
<dbReference type="InterPro" id="IPR057670">
    <property type="entry name" value="SH3_retrovirus"/>
</dbReference>
<evidence type="ECO:0000256" key="1">
    <source>
        <dbReference type="ARBA" id="ARBA00022722"/>
    </source>
</evidence>
<dbReference type="PANTHER" id="PTHR42648">
    <property type="entry name" value="TRANSPOSASE, PUTATIVE-RELATED"/>
    <property type="match status" value="1"/>
</dbReference>
<evidence type="ECO:0000256" key="7">
    <source>
        <dbReference type="ARBA" id="ARBA00022918"/>
    </source>
</evidence>